<gene>
    <name evidence="2" type="ORF">ABT57_13410</name>
</gene>
<dbReference type="InterPro" id="IPR029058">
    <property type="entry name" value="AB_hydrolase_fold"/>
</dbReference>
<dbReference type="PROSITE" id="PS51257">
    <property type="entry name" value="PROKAR_LIPOPROTEIN"/>
    <property type="match status" value="1"/>
</dbReference>
<evidence type="ECO:0000256" key="1">
    <source>
        <dbReference type="SAM" id="SignalP"/>
    </source>
</evidence>
<dbReference type="AlphaFoldDB" id="A0A0J1H813"/>
<keyword evidence="1" id="KW-0732">Signal</keyword>
<dbReference type="RefSeq" id="WP_047885758.1">
    <property type="nucleotide sequence ID" value="NZ_LDOU01000015.1"/>
</dbReference>
<dbReference type="STRING" id="320778.ABT57_13410"/>
<name>A0A0J1H813_9GAMM</name>
<dbReference type="Gene3D" id="3.40.50.1820">
    <property type="entry name" value="alpha/beta hydrolase"/>
    <property type="match status" value="1"/>
</dbReference>
<evidence type="ECO:0008006" key="4">
    <source>
        <dbReference type="Google" id="ProtNLM"/>
    </source>
</evidence>
<feature type="signal peptide" evidence="1">
    <location>
        <begin position="1"/>
        <end position="19"/>
    </location>
</feature>
<feature type="chain" id="PRO_5005252243" description="Alpha/beta hydrolase" evidence="1">
    <location>
        <begin position="20"/>
        <end position="297"/>
    </location>
</feature>
<accession>A0A0J1H813</accession>
<organism evidence="2 3">
    <name type="scientific">Photobacterium ganghwense</name>
    <dbReference type="NCBI Taxonomy" id="320778"/>
    <lineage>
        <taxon>Bacteria</taxon>
        <taxon>Pseudomonadati</taxon>
        <taxon>Pseudomonadota</taxon>
        <taxon>Gammaproteobacteria</taxon>
        <taxon>Vibrionales</taxon>
        <taxon>Vibrionaceae</taxon>
        <taxon>Photobacterium</taxon>
    </lineage>
</organism>
<dbReference type="PATRIC" id="fig|320778.3.peg.2923"/>
<dbReference type="EMBL" id="LDOU01000015">
    <property type="protein sequence ID" value="KLV07864.1"/>
    <property type="molecule type" value="Genomic_DNA"/>
</dbReference>
<keyword evidence="3" id="KW-1185">Reference proteome</keyword>
<dbReference type="OrthoDB" id="5830028at2"/>
<evidence type="ECO:0000313" key="3">
    <source>
        <dbReference type="Proteomes" id="UP000035909"/>
    </source>
</evidence>
<protein>
    <recommendedName>
        <fullName evidence="4">Alpha/beta hydrolase</fullName>
    </recommendedName>
</protein>
<proteinExistence type="predicted"/>
<evidence type="ECO:0000313" key="2">
    <source>
        <dbReference type="EMBL" id="KLV07864.1"/>
    </source>
</evidence>
<comment type="caution">
    <text evidence="2">The sequence shown here is derived from an EMBL/GenBank/DDBJ whole genome shotgun (WGS) entry which is preliminary data.</text>
</comment>
<sequence>MRVIATCFKWLLLPVVAFTSGCTSSLERDDVLAYKVSHPLNLQQYYQSDWYRPDKHEIEEIRVIQPDGYLSRGVRLSVKDSDNTVFYLGGAPYRDQQDDADILGQLAFLGLNVVTFRQRGIDEHGYWPTLAQLKTDTDMLYQSIKQRYEHEYLILHGAAMSTFWVAEIAAQQNREAGVQQALVVEAPVTTVNELATDGDKWTWLREKQVAEDLASLDNYQTLAEFDGPLLVLIAGEDTQVPAELSARFFAAQRSWKKSVAVIENTDEHSLLHSDDALAAYTQFVRKHGWENTPDTVN</sequence>
<dbReference type="SUPFAM" id="SSF53474">
    <property type="entry name" value="alpha/beta-Hydrolases"/>
    <property type="match status" value="1"/>
</dbReference>
<reference evidence="2 3" key="1">
    <citation type="submission" date="2015-05" db="EMBL/GenBank/DDBJ databases">
        <title>Photobacterium galathea sp. nov.</title>
        <authorList>
            <person name="Machado H."/>
            <person name="Gram L."/>
        </authorList>
    </citation>
    <scope>NUCLEOTIDE SEQUENCE [LARGE SCALE GENOMIC DNA]</scope>
    <source>
        <strain evidence="2 3">DSM 22954</strain>
    </source>
</reference>
<dbReference type="Proteomes" id="UP000035909">
    <property type="component" value="Unassembled WGS sequence"/>
</dbReference>